<dbReference type="InterPro" id="IPR006357">
    <property type="entry name" value="HAD-SF_hydro_IIA"/>
</dbReference>
<dbReference type="GO" id="GO:0016791">
    <property type="term" value="F:phosphatase activity"/>
    <property type="evidence" value="ECO:0000318"/>
    <property type="project" value="GO_Central"/>
</dbReference>
<keyword evidence="5" id="KW-0479">Metal-binding</keyword>
<dbReference type="Pfam" id="PF13344">
    <property type="entry name" value="Hydrolase_6"/>
    <property type="match status" value="1"/>
</dbReference>
<evidence type="ECO:0000256" key="1">
    <source>
        <dbReference type="ARBA" id="ARBA00022801"/>
    </source>
</evidence>
<sequence length="300" mass="33288">MSSSFPVPNLANPFSYETYLFDADGVLWRANETVPGAVTFVKELLEMGKRVYIVTNNSTNTTEEYVKKVTKLGFETLHEANIISPNVVMVDYLRRHPHYTEKGRVYAIASGGVVDTLHKELGVECIGGGPDHVPLNSTFLNSVDVSKEVSAVVVGYDPHFSYNKIMKAANYLLNPSCGFFITNEDATFPGSRKDIVVPGTGSITASIRAVALPRQPIVFGKPGEKLQNYLRESLDLKPEQTIMLGDRLDTDISFGNRLGVATCWMRTGVHKEDDVKRAIEAKDTDLIPTYTFSFEEFYAN</sequence>
<dbReference type="EnsemblMetazoa" id="PPA08046.1">
    <property type="protein sequence ID" value="PPA08046.1"/>
    <property type="gene ID" value="WBGene00097600"/>
</dbReference>
<reference evidence="6" key="2">
    <citation type="submission" date="2022-06" db="UniProtKB">
        <authorList>
            <consortium name="EnsemblMetazoa"/>
        </authorList>
    </citation>
    <scope>IDENTIFICATION</scope>
    <source>
        <strain evidence="6">PS312</strain>
    </source>
</reference>
<feature type="binding site" evidence="5">
    <location>
        <position position="24"/>
    </location>
    <ligand>
        <name>Mg(2+)</name>
        <dbReference type="ChEBI" id="CHEBI:18420"/>
    </ligand>
</feature>
<evidence type="ECO:0000256" key="4">
    <source>
        <dbReference type="PIRSR" id="PIRSR000915-2"/>
    </source>
</evidence>
<dbReference type="InterPro" id="IPR036412">
    <property type="entry name" value="HAD-like_sf"/>
</dbReference>
<evidence type="ECO:0000256" key="2">
    <source>
        <dbReference type="PIRNR" id="PIRNR000915"/>
    </source>
</evidence>
<dbReference type="AlphaFoldDB" id="A0A454XLI3"/>
<dbReference type="Gene3D" id="3.40.50.1000">
    <property type="entry name" value="HAD superfamily/HAD-like"/>
    <property type="match status" value="2"/>
</dbReference>
<feature type="binding site" evidence="5">
    <location>
        <position position="22"/>
    </location>
    <ligand>
        <name>Mg(2+)</name>
        <dbReference type="ChEBI" id="CHEBI:18420"/>
    </ligand>
</feature>
<dbReference type="SUPFAM" id="SSF56784">
    <property type="entry name" value="HAD-like"/>
    <property type="match status" value="1"/>
</dbReference>
<dbReference type="GO" id="GO:0005737">
    <property type="term" value="C:cytoplasm"/>
    <property type="evidence" value="ECO:0000318"/>
    <property type="project" value="GO_Central"/>
</dbReference>
<dbReference type="OrthoDB" id="10262843at2759"/>
<dbReference type="InterPro" id="IPR023214">
    <property type="entry name" value="HAD_sf"/>
</dbReference>
<protein>
    <submittedName>
        <fullName evidence="6">Hydrolase</fullName>
    </submittedName>
</protein>
<evidence type="ECO:0000313" key="7">
    <source>
        <dbReference type="Proteomes" id="UP000005239"/>
    </source>
</evidence>
<accession>A0A8R1U8X3</accession>
<reference evidence="7" key="1">
    <citation type="journal article" date="2008" name="Nat. Genet.">
        <title>The Pristionchus pacificus genome provides a unique perspective on nematode lifestyle and parasitism.</title>
        <authorList>
            <person name="Dieterich C."/>
            <person name="Clifton S.W."/>
            <person name="Schuster L.N."/>
            <person name="Chinwalla A."/>
            <person name="Delehaunty K."/>
            <person name="Dinkelacker I."/>
            <person name="Fulton L."/>
            <person name="Fulton R."/>
            <person name="Godfrey J."/>
            <person name="Minx P."/>
            <person name="Mitreva M."/>
            <person name="Roeseler W."/>
            <person name="Tian H."/>
            <person name="Witte H."/>
            <person name="Yang S.P."/>
            <person name="Wilson R.K."/>
            <person name="Sommer R.J."/>
        </authorList>
    </citation>
    <scope>NUCLEOTIDE SEQUENCE [LARGE SCALE GENOMIC DNA]</scope>
    <source>
        <strain evidence="7">PS312</strain>
    </source>
</reference>
<keyword evidence="1 2" id="KW-0378">Hydrolase</keyword>
<feature type="binding site" evidence="4">
    <location>
        <position position="221"/>
    </location>
    <ligand>
        <name>substrate</name>
    </ligand>
</feature>
<feature type="binding site" evidence="5">
    <location>
        <position position="246"/>
    </location>
    <ligand>
        <name>Mg(2+)</name>
        <dbReference type="ChEBI" id="CHEBI:18420"/>
    </ligand>
</feature>
<dbReference type="NCBIfam" id="TIGR01460">
    <property type="entry name" value="HAD-SF-IIA"/>
    <property type="match status" value="1"/>
</dbReference>
<evidence type="ECO:0000313" key="6">
    <source>
        <dbReference type="EnsemblMetazoa" id="PPA08046.1"/>
    </source>
</evidence>
<dbReference type="Pfam" id="PF13242">
    <property type="entry name" value="Hydrolase_like"/>
    <property type="match status" value="1"/>
</dbReference>
<dbReference type="PANTHER" id="PTHR19288:SF93">
    <property type="entry name" value="FI11325P-RELATED"/>
    <property type="match status" value="1"/>
</dbReference>
<name>A0A454XLI3_PRIPA</name>
<comment type="similarity">
    <text evidence="2">Belongs to the HAD-like hydrolase superfamily.</text>
</comment>
<keyword evidence="7" id="KW-1185">Reference proteome</keyword>
<dbReference type="InterPro" id="IPR006349">
    <property type="entry name" value="PGP_euk"/>
</dbReference>
<organism evidence="6 7">
    <name type="scientific">Pristionchus pacificus</name>
    <name type="common">Parasitic nematode worm</name>
    <dbReference type="NCBI Taxonomy" id="54126"/>
    <lineage>
        <taxon>Eukaryota</taxon>
        <taxon>Metazoa</taxon>
        <taxon>Ecdysozoa</taxon>
        <taxon>Nematoda</taxon>
        <taxon>Chromadorea</taxon>
        <taxon>Rhabditida</taxon>
        <taxon>Rhabditina</taxon>
        <taxon>Diplogasteromorpha</taxon>
        <taxon>Diplogasteroidea</taxon>
        <taxon>Neodiplogasteridae</taxon>
        <taxon>Pristionchus</taxon>
    </lineage>
</organism>
<dbReference type="PIRSF" id="PIRSF000915">
    <property type="entry name" value="PGP-type_phosphatase"/>
    <property type="match status" value="1"/>
</dbReference>
<gene>
    <name evidence="6" type="primary">WBGene00097600</name>
</gene>
<dbReference type="OMA" id="EHFSYCK"/>
<keyword evidence="5" id="KW-0460">Magnesium</keyword>
<proteinExistence type="inferred from homology"/>
<evidence type="ECO:0000256" key="3">
    <source>
        <dbReference type="PIRSR" id="PIRSR000915-1"/>
    </source>
</evidence>
<dbReference type="FunFam" id="3.40.50.1000:FF:000156">
    <property type="entry name" value="PhosphoGlycolate Phosphatase Homolog"/>
    <property type="match status" value="1"/>
</dbReference>
<feature type="active site" description="Proton donor" evidence="3">
    <location>
        <position position="24"/>
    </location>
</feature>
<accession>A0A454XLI3</accession>
<dbReference type="NCBIfam" id="TIGR01452">
    <property type="entry name" value="PGP_euk"/>
    <property type="match status" value="1"/>
</dbReference>
<feature type="active site" description="Nucleophile" evidence="3">
    <location>
        <position position="22"/>
    </location>
</feature>
<dbReference type="GO" id="GO:0046872">
    <property type="term" value="F:metal ion binding"/>
    <property type="evidence" value="ECO:0007669"/>
    <property type="project" value="UniProtKB-KW"/>
</dbReference>
<dbReference type="Proteomes" id="UP000005239">
    <property type="component" value="Unassembled WGS sequence"/>
</dbReference>
<evidence type="ECO:0000256" key="5">
    <source>
        <dbReference type="PIRSR" id="PIRSR000915-3"/>
    </source>
</evidence>
<comment type="cofactor">
    <cofactor evidence="5">
        <name>Mg(2+)</name>
        <dbReference type="ChEBI" id="CHEBI:18420"/>
    </cofactor>
    <text evidence="5">Divalent metal ions. Mg(2+) is the most effective.</text>
</comment>
<dbReference type="PANTHER" id="PTHR19288">
    <property type="entry name" value="4-NITROPHENYLPHOSPHATASE-RELATED"/>
    <property type="match status" value="1"/>
</dbReference>